<dbReference type="InterPro" id="IPR018108">
    <property type="entry name" value="MCP_transmembrane"/>
</dbReference>
<evidence type="ECO:0000256" key="3">
    <source>
        <dbReference type="ARBA" id="ARBA00022448"/>
    </source>
</evidence>
<reference evidence="11 12" key="1">
    <citation type="journal article" date="2014" name="Genome Biol. Evol.">
        <title>The secreted proteins of Achlya hypogyna and Thraustotheca clavata identify the ancestral oomycete secretome and reveal gene acquisitions by horizontal gene transfer.</title>
        <authorList>
            <person name="Misner I."/>
            <person name="Blouin N."/>
            <person name="Leonard G."/>
            <person name="Richards T.A."/>
            <person name="Lane C.E."/>
        </authorList>
    </citation>
    <scope>NUCLEOTIDE SEQUENCE [LARGE SCALE GENOMIC DNA]</scope>
    <source>
        <strain evidence="11 12">ATCC 48635</strain>
    </source>
</reference>
<feature type="repeat" description="Solcar" evidence="9">
    <location>
        <begin position="195"/>
        <end position="277"/>
    </location>
</feature>
<dbReference type="EMBL" id="JNBR01000389">
    <property type="protein sequence ID" value="OQR93925.1"/>
    <property type="molecule type" value="Genomic_DNA"/>
</dbReference>
<keyword evidence="7" id="KW-0496">Mitochondrion</keyword>
<dbReference type="GO" id="GO:0000064">
    <property type="term" value="F:L-ornithine transmembrane transporter activity"/>
    <property type="evidence" value="ECO:0007669"/>
    <property type="project" value="TreeGrafter"/>
</dbReference>
<evidence type="ECO:0000256" key="1">
    <source>
        <dbReference type="ARBA" id="ARBA00004225"/>
    </source>
</evidence>
<dbReference type="PANTHER" id="PTHR45624">
    <property type="entry name" value="MITOCHONDRIAL BASIC AMINO ACIDS TRANSPORTER-RELATED"/>
    <property type="match status" value="1"/>
</dbReference>
<dbReference type="InterPro" id="IPR002067">
    <property type="entry name" value="MCP"/>
</dbReference>
<dbReference type="GO" id="GO:0031966">
    <property type="term" value="C:mitochondrial membrane"/>
    <property type="evidence" value="ECO:0007669"/>
    <property type="project" value="UniProtKB-SubCell"/>
</dbReference>
<proteinExistence type="inferred from homology"/>
<dbReference type="InterPro" id="IPR050567">
    <property type="entry name" value="Mitochondrial_Carrier"/>
</dbReference>
<evidence type="ECO:0000256" key="2">
    <source>
        <dbReference type="ARBA" id="ARBA00006375"/>
    </source>
</evidence>
<evidence type="ECO:0000256" key="4">
    <source>
        <dbReference type="ARBA" id="ARBA00022692"/>
    </source>
</evidence>
<feature type="repeat" description="Solcar" evidence="9">
    <location>
        <begin position="97"/>
        <end position="182"/>
    </location>
</feature>
<comment type="subcellular location">
    <subcellularLocation>
        <location evidence="1">Mitochondrion membrane</location>
        <topology evidence="1">Multi-pass membrane protein</topology>
    </subcellularLocation>
</comment>
<dbReference type="Pfam" id="PF00153">
    <property type="entry name" value="Mito_carr"/>
    <property type="match status" value="3"/>
</dbReference>
<comment type="caution">
    <text evidence="11">The sequence shown here is derived from an EMBL/GenBank/DDBJ whole genome shotgun (WGS) entry which is preliminary data.</text>
</comment>
<evidence type="ECO:0000313" key="12">
    <source>
        <dbReference type="Proteomes" id="UP000243579"/>
    </source>
</evidence>
<dbReference type="OrthoDB" id="14252at2759"/>
<dbReference type="PANTHER" id="PTHR45624:SF12">
    <property type="entry name" value="MITOCHONDRIAL ORNITHINE TRANSPORTER 1"/>
    <property type="match status" value="1"/>
</dbReference>
<dbReference type="GO" id="GO:1990575">
    <property type="term" value="P:mitochondrial L-ornithine transmembrane transport"/>
    <property type="evidence" value="ECO:0007669"/>
    <property type="project" value="TreeGrafter"/>
</dbReference>
<gene>
    <name evidence="11" type="ORF">ACHHYP_02085</name>
</gene>
<organism evidence="11 12">
    <name type="scientific">Achlya hypogyna</name>
    <name type="common">Oomycete</name>
    <name type="synonym">Protoachlya hypogyna</name>
    <dbReference type="NCBI Taxonomy" id="1202772"/>
    <lineage>
        <taxon>Eukaryota</taxon>
        <taxon>Sar</taxon>
        <taxon>Stramenopiles</taxon>
        <taxon>Oomycota</taxon>
        <taxon>Saprolegniomycetes</taxon>
        <taxon>Saprolegniales</taxon>
        <taxon>Achlyaceae</taxon>
        <taxon>Achlya</taxon>
    </lineage>
</organism>
<dbReference type="PROSITE" id="PS50920">
    <property type="entry name" value="SOLCAR"/>
    <property type="match status" value="3"/>
</dbReference>
<keyword evidence="5" id="KW-0677">Repeat</keyword>
<keyword evidence="12" id="KW-1185">Reference proteome</keyword>
<keyword evidence="3 10" id="KW-0813">Transport</keyword>
<keyword evidence="4 9" id="KW-0812">Transmembrane</keyword>
<accession>A0A1V9Z7F1</accession>
<evidence type="ECO:0000256" key="8">
    <source>
        <dbReference type="ARBA" id="ARBA00023136"/>
    </source>
</evidence>
<dbReference type="AlphaFoldDB" id="A0A1V9Z7F1"/>
<dbReference type="SUPFAM" id="SSF103506">
    <property type="entry name" value="Mitochondrial carrier"/>
    <property type="match status" value="1"/>
</dbReference>
<keyword evidence="8 9" id="KW-0472">Membrane</keyword>
<evidence type="ECO:0000256" key="5">
    <source>
        <dbReference type="ARBA" id="ARBA00022737"/>
    </source>
</evidence>
<dbReference type="Gene3D" id="1.50.40.10">
    <property type="entry name" value="Mitochondrial carrier domain"/>
    <property type="match status" value="1"/>
</dbReference>
<feature type="repeat" description="Solcar" evidence="9">
    <location>
        <begin position="2"/>
        <end position="88"/>
    </location>
</feature>
<evidence type="ECO:0000256" key="9">
    <source>
        <dbReference type="PROSITE-ProRule" id="PRU00282"/>
    </source>
</evidence>
<evidence type="ECO:0000313" key="11">
    <source>
        <dbReference type="EMBL" id="OQR93925.1"/>
    </source>
</evidence>
<keyword evidence="6" id="KW-1133">Transmembrane helix</keyword>
<dbReference type="InterPro" id="IPR023395">
    <property type="entry name" value="MCP_dom_sf"/>
</dbReference>
<dbReference type="PRINTS" id="PR00926">
    <property type="entry name" value="MITOCARRIER"/>
</dbReference>
<evidence type="ECO:0000256" key="6">
    <source>
        <dbReference type="ARBA" id="ARBA00022989"/>
    </source>
</evidence>
<sequence length="285" mass="31214">MTVDLRETTSGVVGAVFNVYFGLPFDVIKVRLQTQSRQPIYHGFVDCFTKTVRQESVRSLWKGAVPALSSTILENAVLFSANGAIRRLVFDHSANELSTMEEALVGSASGFFSAAAITPAEVIKCRLQTYQHAESMGIWRCIQTVVRESGLAGLTAGLPAVMLRDVPFNFCFFGAYDYYTNKILEIMGADSRRDLHPLAVLTAGGLAGATSWTAVFPADVIKSRMQVDASLSFRQAVRSVWRVQGVAGFYRGWSSAVMGSFPADGSLFLGVEMTHRFFAHLEMPN</sequence>
<dbReference type="Proteomes" id="UP000243579">
    <property type="component" value="Unassembled WGS sequence"/>
</dbReference>
<name>A0A1V9Z7F1_ACHHY</name>
<evidence type="ECO:0000256" key="7">
    <source>
        <dbReference type="ARBA" id="ARBA00023128"/>
    </source>
</evidence>
<protein>
    <submittedName>
        <fullName evidence="11">Mitochondrial Carrier (MC) Family</fullName>
    </submittedName>
</protein>
<comment type="similarity">
    <text evidence="2 10">Belongs to the mitochondrial carrier (TC 2.A.29) family.</text>
</comment>
<evidence type="ECO:0000256" key="10">
    <source>
        <dbReference type="RuleBase" id="RU000488"/>
    </source>
</evidence>